<evidence type="ECO:0000313" key="1">
    <source>
        <dbReference type="EMBL" id="EGT47574.1"/>
    </source>
</evidence>
<sequence>MTCNRNNQSTPNEEPVDELQQLMTRINQLLGTIAHEKLAIALRIAELKRSKAVMKRKASLLQDLIQCKIHGGYVNAGFSYDGEDYENDVEEDIEDDEEEEEGPVILIRYKKHAFDA</sequence>
<dbReference type="AlphaFoldDB" id="G0MY95"/>
<accession>G0MY95</accession>
<gene>
    <name evidence="1" type="ORF">CAEBREN_22986</name>
</gene>
<organism evidence="2">
    <name type="scientific">Caenorhabditis brenneri</name>
    <name type="common">Nematode worm</name>
    <dbReference type="NCBI Taxonomy" id="135651"/>
    <lineage>
        <taxon>Eukaryota</taxon>
        <taxon>Metazoa</taxon>
        <taxon>Ecdysozoa</taxon>
        <taxon>Nematoda</taxon>
        <taxon>Chromadorea</taxon>
        <taxon>Rhabditida</taxon>
        <taxon>Rhabditina</taxon>
        <taxon>Rhabditomorpha</taxon>
        <taxon>Rhabditoidea</taxon>
        <taxon>Rhabditidae</taxon>
        <taxon>Peloderinae</taxon>
        <taxon>Caenorhabditis</taxon>
    </lineage>
</organism>
<name>G0MY95_CAEBE</name>
<dbReference type="Proteomes" id="UP000008068">
    <property type="component" value="Unassembled WGS sequence"/>
</dbReference>
<dbReference type="InParanoid" id="G0MY95"/>
<keyword evidence="2" id="KW-1185">Reference proteome</keyword>
<dbReference type="HOGENOM" id="CLU_2099014_0_0_1"/>
<protein>
    <submittedName>
        <fullName evidence="1">Uncharacterized protein</fullName>
    </submittedName>
</protein>
<dbReference type="EMBL" id="GL379820">
    <property type="protein sequence ID" value="EGT47574.1"/>
    <property type="molecule type" value="Genomic_DNA"/>
</dbReference>
<reference evidence="2" key="1">
    <citation type="submission" date="2011-07" db="EMBL/GenBank/DDBJ databases">
        <authorList>
            <consortium name="Caenorhabditis brenneri Sequencing and Analysis Consortium"/>
            <person name="Wilson R.K."/>
        </authorList>
    </citation>
    <scope>NUCLEOTIDE SEQUENCE [LARGE SCALE GENOMIC DNA]</scope>
    <source>
        <strain evidence="2">PB2801</strain>
    </source>
</reference>
<evidence type="ECO:0000313" key="2">
    <source>
        <dbReference type="Proteomes" id="UP000008068"/>
    </source>
</evidence>
<proteinExistence type="predicted"/>